<proteinExistence type="predicted"/>
<comment type="caution">
    <text evidence="1">The sequence shown here is derived from an EMBL/GenBank/DDBJ whole genome shotgun (WGS) entry which is preliminary data.</text>
</comment>
<dbReference type="EMBL" id="SNXY01000009">
    <property type="protein sequence ID" value="TDP83129.1"/>
    <property type="molecule type" value="Genomic_DNA"/>
</dbReference>
<gene>
    <name evidence="1" type="ORF">EDD54_3085</name>
</gene>
<keyword evidence="2" id="KW-1185">Reference proteome</keyword>
<evidence type="ECO:0000313" key="1">
    <source>
        <dbReference type="EMBL" id="TDP83129.1"/>
    </source>
</evidence>
<organism evidence="1 2">
    <name type="scientific">Oharaeibacter diazotrophicus</name>
    <dbReference type="NCBI Taxonomy" id="1920512"/>
    <lineage>
        <taxon>Bacteria</taxon>
        <taxon>Pseudomonadati</taxon>
        <taxon>Pseudomonadota</taxon>
        <taxon>Alphaproteobacteria</taxon>
        <taxon>Hyphomicrobiales</taxon>
        <taxon>Pleomorphomonadaceae</taxon>
        <taxon>Oharaeibacter</taxon>
    </lineage>
</organism>
<accession>A0A4R6RAS3</accession>
<name>A0A4R6RAS3_9HYPH</name>
<reference evidence="1 2" key="1">
    <citation type="submission" date="2019-03" db="EMBL/GenBank/DDBJ databases">
        <title>Genomic Encyclopedia of Type Strains, Phase IV (KMG-IV): sequencing the most valuable type-strain genomes for metagenomic binning, comparative biology and taxonomic classification.</title>
        <authorList>
            <person name="Goeker M."/>
        </authorList>
    </citation>
    <scope>NUCLEOTIDE SEQUENCE [LARGE SCALE GENOMIC DNA]</scope>
    <source>
        <strain evidence="1 2">DSM 102969</strain>
    </source>
</reference>
<dbReference type="Proteomes" id="UP000294547">
    <property type="component" value="Unassembled WGS sequence"/>
</dbReference>
<protein>
    <submittedName>
        <fullName evidence="1">Uncharacterized protein</fullName>
    </submittedName>
</protein>
<dbReference type="AlphaFoldDB" id="A0A4R6RAS3"/>
<sequence length="32" mass="3425">MAAFALLALVALAPFVPGLEPGALRPPRRRRP</sequence>
<evidence type="ECO:0000313" key="2">
    <source>
        <dbReference type="Proteomes" id="UP000294547"/>
    </source>
</evidence>